<evidence type="ECO:0000256" key="5">
    <source>
        <dbReference type="ARBA" id="ARBA00055538"/>
    </source>
</evidence>
<evidence type="ECO:0000256" key="4">
    <source>
        <dbReference type="ARBA" id="ARBA00022729"/>
    </source>
</evidence>
<evidence type="ECO:0000313" key="9">
    <source>
        <dbReference type="EMBL" id="AKU19400.1"/>
    </source>
</evidence>
<dbReference type="SMART" id="SM00062">
    <property type="entry name" value="PBPb"/>
    <property type="match status" value="1"/>
</dbReference>
<feature type="chain" id="PRO_5038915712" description="Putative aliphatic sulfonates-binding protein" evidence="7">
    <location>
        <begin position="25"/>
        <end position="330"/>
    </location>
</feature>
<feature type="signal peptide" evidence="7">
    <location>
        <begin position="1"/>
        <end position="24"/>
    </location>
</feature>
<evidence type="ECO:0000256" key="2">
    <source>
        <dbReference type="ARBA" id="ARBA00010742"/>
    </source>
</evidence>
<reference evidence="9" key="1">
    <citation type="journal article" date="2015" name="Biotechnol. Lett.">
        <title>Isolation and characterization of an interactive culture of two Paenibacillus species with moderately thermophilic desulfurization ability.</title>
        <authorList>
            <person name="Wang J."/>
            <person name="Davaadelger B."/>
            <person name="Salazar J.K."/>
            <person name="Butler R.R.III."/>
            <person name="Pombert J.F."/>
            <person name="Kilbane J.J."/>
            <person name="Stark B.C."/>
        </authorList>
    </citation>
    <scope>NUCLEOTIDE SEQUENCE</scope>
    <source>
        <strain evidence="9">32O-Y</strain>
    </source>
</reference>
<dbReference type="AlphaFoldDB" id="A0A0K1JS62"/>
<evidence type="ECO:0000259" key="8">
    <source>
        <dbReference type="SMART" id="SM00062"/>
    </source>
</evidence>
<accession>A0A0K1JS62</accession>
<proteinExistence type="inferred from homology"/>
<comment type="similarity">
    <text evidence="2">Belongs to the bacterial solute-binding protein SsuA/TauA family.</text>
</comment>
<dbReference type="InterPro" id="IPR001638">
    <property type="entry name" value="Solute-binding_3/MltF_N"/>
</dbReference>
<comment type="subcellular location">
    <subcellularLocation>
        <location evidence="1">Periplasm</location>
    </subcellularLocation>
</comment>
<dbReference type="FunFam" id="3.40.190.10:FF:000050">
    <property type="entry name" value="Sulfonate ABC transporter substrate-binding protein"/>
    <property type="match status" value="1"/>
</dbReference>
<dbReference type="Gene3D" id="3.40.190.10">
    <property type="entry name" value="Periplasmic binding protein-like II"/>
    <property type="match status" value="2"/>
</dbReference>
<dbReference type="GO" id="GO:0016020">
    <property type="term" value="C:membrane"/>
    <property type="evidence" value="ECO:0007669"/>
    <property type="project" value="InterPro"/>
</dbReference>
<evidence type="ECO:0000256" key="1">
    <source>
        <dbReference type="ARBA" id="ARBA00004418"/>
    </source>
</evidence>
<dbReference type="Pfam" id="PF09084">
    <property type="entry name" value="NMT1"/>
    <property type="match status" value="1"/>
</dbReference>
<comment type="function">
    <text evidence="5">Part of a binding-protein-dependent transport system for aliphatic sulfonates. Putative binding protein.</text>
</comment>
<organism evidence="9">
    <name type="scientific">Paenibacillus sp. 32O-Y</name>
    <dbReference type="NCBI Taxonomy" id="1695219"/>
    <lineage>
        <taxon>Bacteria</taxon>
        <taxon>Bacillati</taxon>
        <taxon>Bacillota</taxon>
        <taxon>Bacilli</taxon>
        <taxon>Bacillales</taxon>
        <taxon>Paenibacillaceae</taxon>
        <taxon>Paenibacillus</taxon>
    </lineage>
</organism>
<dbReference type="InterPro" id="IPR015168">
    <property type="entry name" value="SsuA/THI5"/>
</dbReference>
<dbReference type="PANTHER" id="PTHR30024">
    <property type="entry name" value="ALIPHATIC SULFONATES-BINDING PROTEIN-RELATED"/>
    <property type="match status" value="1"/>
</dbReference>
<dbReference type="SUPFAM" id="SSF53850">
    <property type="entry name" value="Periplasmic binding protein-like II"/>
    <property type="match status" value="1"/>
</dbReference>
<dbReference type="GO" id="GO:0042626">
    <property type="term" value="F:ATPase-coupled transmembrane transporter activity"/>
    <property type="evidence" value="ECO:0007669"/>
    <property type="project" value="InterPro"/>
</dbReference>
<keyword evidence="3" id="KW-0813">Transport</keyword>
<evidence type="ECO:0000256" key="3">
    <source>
        <dbReference type="ARBA" id="ARBA00022448"/>
    </source>
</evidence>
<keyword evidence="4 7" id="KW-0732">Signal</keyword>
<dbReference type="NCBIfam" id="TIGR01728">
    <property type="entry name" value="SsuA_fam"/>
    <property type="match status" value="1"/>
</dbReference>
<protein>
    <recommendedName>
        <fullName evidence="6">Putative aliphatic sulfonates-binding protein</fullName>
    </recommendedName>
</protein>
<dbReference type="PROSITE" id="PS51257">
    <property type="entry name" value="PROKAR_LIPOPROTEIN"/>
    <property type="match status" value="1"/>
</dbReference>
<dbReference type="EMBL" id="KR057820">
    <property type="protein sequence ID" value="AKU19400.1"/>
    <property type="molecule type" value="Genomic_DNA"/>
</dbReference>
<dbReference type="GO" id="GO:0042597">
    <property type="term" value="C:periplasmic space"/>
    <property type="evidence" value="ECO:0007669"/>
    <property type="project" value="UniProtKB-SubCell"/>
</dbReference>
<name>A0A0K1JS62_9BACL</name>
<dbReference type="PANTHER" id="PTHR30024:SF42">
    <property type="entry name" value="ALIPHATIC SULFONATES-BINDING PROTEIN-RELATED"/>
    <property type="match status" value="1"/>
</dbReference>
<sequence>MRKVSAILLSLAMAAGLAACGNQAEPAQKSDVTVRVGILRGADPMNLAQKEGPLEKRIEAAGAKLERSGSFPAFAPAIEALTAGSIDITVGSITAGISSLVGGTSDFKIFARQESDTNNTGIVARPESGIRGPSDLKGKKVAVNRGGTGEYLLFKAIDKAGLQPDDVEFVYLPPTEAGPAFGAGKVDAWATWGAFTSLAKEQHGAQLVIPASVIDTQNDVIYVVRTAFLNEHPHLVREFFEGLREEVNLSAKNLDQTTKLIQNIQNVSEQVARQQAKEGVIPVDSVDDTIRDRWQGIADYVFGKGIIPKAVDVKSHTVDAQSIEADNLAS</sequence>
<dbReference type="InterPro" id="IPR010067">
    <property type="entry name" value="ABC_SsuA_sub-bd"/>
</dbReference>
<feature type="domain" description="Solute-binding protein family 3/N-terminal" evidence="8">
    <location>
        <begin position="33"/>
        <end position="257"/>
    </location>
</feature>
<evidence type="ECO:0000256" key="7">
    <source>
        <dbReference type="SAM" id="SignalP"/>
    </source>
</evidence>
<evidence type="ECO:0000256" key="6">
    <source>
        <dbReference type="ARBA" id="ARBA00070228"/>
    </source>
</evidence>